<evidence type="ECO:0000313" key="6">
    <source>
        <dbReference type="EMBL" id="KAE8762145.1"/>
    </source>
</evidence>
<feature type="region of interest" description="Disordered" evidence="4">
    <location>
        <begin position="1"/>
        <end position="32"/>
    </location>
</feature>
<protein>
    <recommendedName>
        <fullName evidence="5">FtsK domain-containing protein</fullName>
    </recommendedName>
</protein>
<keyword evidence="2 3" id="KW-0067">ATP-binding</keyword>
<evidence type="ECO:0000313" key="7">
    <source>
        <dbReference type="Proteomes" id="UP000451860"/>
    </source>
</evidence>
<organism evidence="6 7">
    <name type="scientific">Georgenia thermotolerans</name>
    <dbReference type="NCBI Taxonomy" id="527326"/>
    <lineage>
        <taxon>Bacteria</taxon>
        <taxon>Bacillati</taxon>
        <taxon>Actinomycetota</taxon>
        <taxon>Actinomycetes</taxon>
        <taxon>Micrococcales</taxon>
        <taxon>Bogoriellaceae</taxon>
        <taxon>Georgenia</taxon>
    </lineage>
</organism>
<dbReference type="SUPFAM" id="SSF52540">
    <property type="entry name" value="P-loop containing nucleoside triphosphate hydrolases"/>
    <property type="match status" value="1"/>
</dbReference>
<dbReference type="EMBL" id="WHJE01000248">
    <property type="protein sequence ID" value="KAE8762145.1"/>
    <property type="molecule type" value="Genomic_DNA"/>
</dbReference>
<evidence type="ECO:0000256" key="2">
    <source>
        <dbReference type="ARBA" id="ARBA00022840"/>
    </source>
</evidence>
<keyword evidence="1 3" id="KW-0547">Nucleotide-binding</keyword>
<evidence type="ECO:0000256" key="4">
    <source>
        <dbReference type="SAM" id="MobiDB-lite"/>
    </source>
</evidence>
<dbReference type="PROSITE" id="PS50901">
    <property type="entry name" value="FTSK"/>
    <property type="match status" value="1"/>
</dbReference>
<accession>A0A7J5UIE7</accession>
<feature type="compositionally biased region" description="Pro residues" evidence="4">
    <location>
        <begin position="130"/>
        <end position="141"/>
    </location>
</feature>
<feature type="domain" description="FtsK" evidence="5">
    <location>
        <begin position="244"/>
        <end position="456"/>
    </location>
</feature>
<feature type="non-terminal residue" evidence="6">
    <location>
        <position position="1"/>
    </location>
</feature>
<evidence type="ECO:0000256" key="3">
    <source>
        <dbReference type="PROSITE-ProRule" id="PRU00289"/>
    </source>
</evidence>
<dbReference type="PANTHER" id="PTHR22683">
    <property type="entry name" value="SPORULATION PROTEIN RELATED"/>
    <property type="match status" value="1"/>
</dbReference>
<feature type="compositionally biased region" description="Low complexity" evidence="4">
    <location>
        <begin position="142"/>
        <end position="151"/>
    </location>
</feature>
<feature type="compositionally biased region" description="Low complexity" evidence="4">
    <location>
        <begin position="118"/>
        <end position="129"/>
    </location>
</feature>
<dbReference type="InterPro" id="IPR003593">
    <property type="entry name" value="AAA+_ATPase"/>
</dbReference>
<keyword evidence="7" id="KW-1185">Reference proteome</keyword>
<dbReference type="InterPro" id="IPR050206">
    <property type="entry name" value="FtsK/SpoIIIE/SftA"/>
</dbReference>
<sequence length="731" mass="74025">GGTEGGELLRVPLAGRRRRWPEPRAPGRRRQHRDTVLDLADGDRVALVGPAAQVLGAGRWVVAQLLVRHGSAMSCVLPPGWPALGHPRGGPGHDGHVRPGPSHDVPARAGPWHLAVHAPAQPRSAAPAPSSDPPARPPAPPAAGSRGDAGPTSPGARSAVLVLAERLEDVPTWCTRVLVLPPGAVSVTAAWLAAVTTALATPRAGATLPAAVPLAGLLGDLDHLERRWAAPPPGLAAVVGVDRAGPVEFDLAAEGPHALVAGTTGAGKSELLLAWLLGLAVRFSPADLQLVLVDYKGGATFDVLAALPHTAGVLTDLDPAATTRALASLRAEVRRRERVLAAAGARDLAGYRAAAGGATAAGTAAGGAAVGSTAADHTGACVAPPRLLVVVDEFRALADTHPEVLSGLVRLAAQGRSLGIHLVLATQRPAGAVTPEIRANLTARICLRVLDAADSLDVLAVPDAARLPAVPGRALLRTAALREIQVPWTGPHGALVAAVLAATGSGWRRAGQGAAPARPWAEPLPAALTLTELPTPAADGSSGEGPLAFPLARTDLPDEQRLGVWTWDGAALLVAGGPRTGRTEALRAVVAQALRAGVAVHVLAAAPERFADLRGPSLGTVVGADDPRRAAQLLHLLAAGRAGTTVLVVDDADVVADRLDLTGPGRGVSALGALVRGASQAGLALALSGPPALVGARWTESVRTRLVLAPRDETESLLAGVPAGLRAPHAG</sequence>
<gene>
    <name evidence="6" type="ORF">GB883_20885</name>
</gene>
<reference evidence="6 7" key="1">
    <citation type="submission" date="2019-10" db="EMBL/GenBank/DDBJ databases">
        <title>Georgenia wutianyii sp. nov. and Georgenia yuyongxinii sp. nov. isolated from plateau pika (Ochotona curzoniae) in the Qinghai-Tibet plateau of China.</title>
        <authorList>
            <person name="Tian Z."/>
        </authorList>
    </citation>
    <scope>NUCLEOTIDE SEQUENCE [LARGE SCALE GENOMIC DNA]</scope>
    <source>
        <strain evidence="6 7">DSM 21501</strain>
    </source>
</reference>
<dbReference type="PANTHER" id="PTHR22683:SF1">
    <property type="entry name" value="TYPE VII SECRETION SYSTEM PROTEIN ESSC"/>
    <property type="match status" value="1"/>
</dbReference>
<comment type="caution">
    <text evidence="6">The sequence shown here is derived from an EMBL/GenBank/DDBJ whole genome shotgun (WGS) entry which is preliminary data.</text>
</comment>
<evidence type="ECO:0000256" key="1">
    <source>
        <dbReference type="ARBA" id="ARBA00022741"/>
    </source>
</evidence>
<dbReference type="Proteomes" id="UP000451860">
    <property type="component" value="Unassembled WGS sequence"/>
</dbReference>
<feature type="region of interest" description="Disordered" evidence="4">
    <location>
        <begin position="86"/>
        <end position="155"/>
    </location>
</feature>
<dbReference type="Pfam" id="PF01580">
    <property type="entry name" value="FtsK_SpoIIIE"/>
    <property type="match status" value="1"/>
</dbReference>
<feature type="non-terminal residue" evidence="6">
    <location>
        <position position="731"/>
    </location>
</feature>
<evidence type="ECO:0000259" key="5">
    <source>
        <dbReference type="PROSITE" id="PS50901"/>
    </source>
</evidence>
<dbReference type="Gene3D" id="3.40.50.300">
    <property type="entry name" value="P-loop containing nucleotide triphosphate hydrolases"/>
    <property type="match status" value="2"/>
</dbReference>
<dbReference type="InterPro" id="IPR027417">
    <property type="entry name" value="P-loop_NTPase"/>
</dbReference>
<proteinExistence type="predicted"/>
<dbReference type="SMART" id="SM00382">
    <property type="entry name" value="AAA"/>
    <property type="match status" value="2"/>
</dbReference>
<dbReference type="AlphaFoldDB" id="A0A7J5UIE7"/>
<feature type="binding site" evidence="3">
    <location>
        <begin position="262"/>
        <end position="269"/>
    </location>
    <ligand>
        <name>ATP</name>
        <dbReference type="ChEBI" id="CHEBI:30616"/>
    </ligand>
</feature>
<dbReference type="GO" id="GO:0005524">
    <property type="term" value="F:ATP binding"/>
    <property type="evidence" value="ECO:0007669"/>
    <property type="project" value="UniProtKB-UniRule"/>
</dbReference>
<name>A0A7J5UIE7_9MICO</name>
<dbReference type="GO" id="GO:0003677">
    <property type="term" value="F:DNA binding"/>
    <property type="evidence" value="ECO:0007669"/>
    <property type="project" value="InterPro"/>
</dbReference>
<dbReference type="InterPro" id="IPR002543">
    <property type="entry name" value="FtsK_dom"/>
</dbReference>